<evidence type="ECO:0000256" key="2">
    <source>
        <dbReference type="ARBA" id="ARBA00022512"/>
    </source>
</evidence>
<keyword evidence="2" id="KW-0964">Secreted</keyword>
<evidence type="ECO:0000256" key="9">
    <source>
        <dbReference type="SAM" id="SignalP"/>
    </source>
</evidence>
<keyword evidence="5 8" id="KW-0378">Hydrolase</keyword>
<feature type="signal peptide" evidence="9">
    <location>
        <begin position="1"/>
        <end position="20"/>
    </location>
</feature>
<dbReference type="PANTHER" id="PTHR43806:SF11">
    <property type="entry name" value="CEREVISIN-RELATED"/>
    <property type="match status" value="1"/>
</dbReference>
<dbReference type="PROSITE" id="PS51892">
    <property type="entry name" value="SUBTILASE"/>
    <property type="match status" value="1"/>
</dbReference>
<dbReference type="GO" id="GO:0046872">
    <property type="term" value="F:metal ion binding"/>
    <property type="evidence" value="ECO:0007669"/>
    <property type="project" value="UniProtKB-KW"/>
</dbReference>
<organism evidence="12 13">
    <name type="scientific">Polyangium spumosum</name>
    <dbReference type="NCBI Taxonomy" id="889282"/>
    <lineage>
        <taxon>Bacteria</taxon>
        <taxon>Pseudomonadati</taxon>
        <taxon>Myxococcota</taxon>
        <taxon>Polyangia</taxon>
        <taxon>Polyangiales</taxon>
        <taxon>Polyangiaceae</taxon>
        <taxon>Polyangium</taxon>
    </lineage>
</organism>
<dbReference type="CDD" id="cd07477">
    <property type="entry name" value="Peptidases_S8_Subtilisin_subset"/>
    <property type="match status" value="1"/>
</dbReference>
<accession>A0A6N7Q1C4</accession>
<feature type="domain" description="Peptidase S8/S53" evidence="10">
    <location>
        <begin position="426"/>
        <end position="499"/>
    </location>
</feature>
<reference evidence="12 13" key="1">
    <citation type="submission" date="2019-10" db="EMBL/GenBank/DDBJ databases">
        <title>A soil myxobacterium in the family Polyangiaceae.</title>
        <authorList>
            <person name="Li Y."/>
            <person name="Wang J."/>
        </authorList>
    </citation>
    <scope>NUCLEOTIDE SEQUENCE [LARGE SCALE GENOMIC DNA]</scope>
    <source>
        <strain evidence="12 13">DSM 14734</strain>
    </source>
</reference>
<protein>
    <submittedName>
        <fullName evidence="12">S8 family serine peptidase</fullName>
    </submittedName>
</protein>
<dbReference type="InterPro" id="IPR015500">
    <property type="entry name" value="Peptidase_S8_subtilisin-rel"/>
</dbReference>
<dbReference type="Gene3D" id="3.30.70.80">
    <property type="entry name" value="Peptidase S8 propeptide/proteinase inhibitor I9"/>
    <property type="match status" value="1"/>
</dbReference>
<comment type="similarity">
    <text evidence="1 8">Belongs to the peptidase S8 family.</text>
</comment>
<feature type="domain" description="PA" evidence="11">
    <location>
        <begin position="342"/>
        <end position="422"/>
    </location>
</feature>
<keyword evidence="2" id="KW-0134">Cell wall</keyword>
<dbReference type="PROSITE" id="PS00137">
    <property type="entry name" value="SUBTILASE_HIS"/>
    <property type="match status" value="1"/>
</dbReference>
<dbReference type="GO" id="GO:0006508">
    <property type="term" value="P:proteolysis"/>
    <property type="evidence" value="ECO:0007669"/>
    <property type="project" value="UniProtKB-KW"/>
</dbReference>
<dbReference type="RefSeq" id="WP_153823778.1">
    <property type="nucleotide sequence ID" value="NZ_WJIE01000014.1"/>
</dbReference>
<evidence type="ECO:0000256" key="3">
    <source>
        <dbReference type="ARBA" id="ARBA00022670"/>
    </source>
</evidence>
<dbReference type="InterPro" id="IPR036852">
    <property type="entry name" value="Peptidase_S8/S53_dom_sf"/>
</dbReference>
<feature type="active site" description="Charge relay system" evidence="7 8">
    <location>
        <position position="140"/>
    </location>
</feature>
<keyword evidence="3 8" id="KW-0645">Protease</keyword>
<evidence type="ECO:0000256" key="8">
    <source>
        <dbReference type="PROSITE-ProRule" id="PRU01240"/>
    </source>
</evidence>
<dbReference type="PROSITE" id="PS51257">
    <property type="entry name" value="PROKAR_LIPOPROTEIN"/>
    <property type="match status" value="1"/>
</dbReference>
<keyword evidence="6 8" id="KW-0720">Serine protease</keyword>
<dbReference type="Pfam" id="PF02225">
    <property type="entry name" value="PA"/>
    <property type="match status" value="1"/>
</dbReference>
<feature type="chain" id="PRO_5027040284" evidence="9">
    <location>
        <begin position="21"/>
        <end position="551"/>
    </location>
</feature>
<name>A0A6N7Q1C4_9BACT</name>
<dbReference type="PRINTS" id="PR00723">
    <property type="entry name" value="SUBTILISIN"/>
</dbReference>
<dbReference type="Proteomes" id="UP000440224">
    <property type="component" value="Unassembled WGS sequence"/>
</dbReference>
<dbReference type="PROSITE" id="PS00138">
    <property type="entry name" value="SUBTILASE_SER"/>
    <property type="match status" value="1"/>
</dbReference>
<dbReference type="SUPFAM" id="SSF54897">
    <property type="entry name" value="Protease propeptides/inhibitors"/>
    <property type="match status" value="1"/>
</dbReference>
<dbReference type="InterPro" id="IPR003137">
    <property type="entry name" value="PA_domain"/>
</dbReference>
<dbReference type="CDD" id="cd00538">
    <property type="entry name" value="PA"/>
    <property type="match status" value="1"/>
</dbReference>
<dbReference type="GO" id="GO:0004252">
    <property type="term" value="F:serine-type endopeptidase activity"/>
    <property type="evidence" value="ECO:0007669"/>
    <property type="project" value="UniProtKB-UniRule"/>
</dbReference>
<dbReference type="AlphaFoldDB" id="A0A6N7Q1C4"/>
<dbReference type="InterPro" id="IPR034202">
    <property type="entry name" value="Subtilisin_Carlsberg-like"/>
</dbReference>
<evidence type="ECO:0000313" key="12">
    <source>
        <dbReference type="EMBL" id="MRG96996.1"/>
    </source>
</evidence>
<evidence type="ECO:0000256" key="1">
    <source>
        <dbReference type="ARBA" id="ARBA00011073"/>
    </source>
</evidence>
<dbReference type="InterPro" id="IPR022398">
    <property type="entry name" value="Peptidase_S8_His-AS"/>
</dbReference>
<keyword evidence="13" id="KW-1185">Reference proteome</keyword>
<dbReference type="OrthoDB" id="9790784at2"/>
<dbReference type="Pfam" id="PF00082">
    <property type="entry name" value="Peptidase_S8"/>
    <property type="match status" value="2"/>
</dbReference>
<dbReference type="EMBL" id="WJIE01000014">
    <property type="protein sequence ID" value="MRG96996.1"/>
    <property type="molecule type" value="Genomic_DNA"/>
</dbReference>
<dbReference type="InterPro" id="IPR023828">
    <property type="entry name" value="Peptidase_S8_Ser-AS"/>
</dbReference>
<evidence type="ECO:0000313" key="13">
    <source>
        <dbReference type="Proteomes" id="UP000440224"/>
    </source>
</evidence>
<evidence type="ECO:0000259" key="10">
    <source>
        <dbReference type="Pfam" id="PF00082"/>
    </source>
</evidence>
<comment type="caution">
    <text evidence="12">The sequence shown here is derived from an EMBL/GenBank/DDBJ whole genome shotgun (WGS) entry which is preliminary data.</text>
</comment>
<dbReference type="Gene3D" id="3.50.30.30">
    <property type="match status" value="1"/>
</dbReference>
<dbReference type="InterPro" id="IPR037045">
    <property type="entry name" value="S8pro/Inhibitor_I9_sf"/>
</dbReference>
<dbReference type="GO" id="GO:0005615">
    <property type="term" value="C:extracellular space"/>
    <property type="evidence" value="ECO:0007669"/>
    <property type="project" value="TreeGrafter"/>
</dbReference>
<dbReference type="Gene3D" id="3.40.50.200">
    <property type="entry name" value="Peptidase S8/S53 domain"/>
    <property type="match status" value="1"/>
</dbReference>
<sequence length="551" mass="56425">MRHRLGRVIIGVLFSFGLLACGEGADEGAEEDVGTAPAALSPDGRYIVKFKNYSKRSEVLAAAGGGQVELELPDHDALAVTLPEPAVQAIAKNPNVEYIEVDPRRELSTQWPPYGIDLVQASDVDPTELSAASTKVCIIDSGLYTGHADLQGIPVSGYNGNLPWNVDGCGHGTHVAGTIAAAANTRGVVGVAPRNVSLYIVRVFGDNCSWAYASSLVNALDRCRSAGAKVVNMSLGGSGSSFFESFAFQSAYNAGVLSIAAAGNAGNTSTLYPAGYSSVVSVAAVDANKALASFSQRNADVEIAAPGVGVLSTVPWATPRISVGSNVDDGGLITGAAITKATGALVDGGLCDSMNAAWANKIVLCKRGTVTAATKVAKVQSAGGRGVIVYNTVSGWFWDSLGAGVTSTIPAITLRGDDGKDLLAKWLGATAELSTTRDKPGSGYEWWNGTSMATPHVAGAAALLWSQRSTATNTQIRNALNAKAMDLGAAGRDASFGHGLLQVKDALGYLLGGSVADVDDSAALCKAVGESCADDAECCSGACQNGKLVCK</sequence>
<keyword evidence="4" id="KW-0479">Metal-binding</keyword>
<feature type="active site" description="Charge relay system" evidence="7 8">
    <location>
        <position position="171"/>
    </location>
</feature>
<evidence type="ECO:0000256" key="5">
    <source>
        <dbReference type="ARBA" id="ARBA00022801"/>
    </source>
</evidence>
<evidence type="ECO:0000259" key="11">
    <source>
        <dbReference type="Pfam" id="PF02225"/>
    </source>
</evidence>
<gene>
    <name evidence="12" type="ORF">GF068_34485</name>
</gene>
<dbReference type="SUPFAM" id="SSF52743">
    <property type="entry name" value="Subtilisin-like"/>
    <property type="match status" value="1"/>
</dbReference>
<dbReference type="InterPro" id="IPR000209">
    <property type="entry name" value="Peptidase_S8/S53_dom"/>
</dbReference>
<dbReference type="PANTHER" id="PTHR43806">
    <property type="entry name" value="PEPTIDASE S8"/>
    <property type="match status" value="1"/>
</dbReference>
<feature type="active site" description="Charge relay system" evidence="7 8">
    <location>
        <position position="451"/>
    </location>
</feature>
<dbReference type="InterPro" id="IPR050131">
    <property type="entry name" value="Peptidase_S8_subtilisin-like"/>
</dbReference>
<keyword evidence="9" id="KW-0732">Signal</keyword>
<evidence type="ECO:0000256" key="6">
    <source>
        <dbReference type="ARBA" id="ARBA00022825"/>
    </source>
</evidence>
<feature type="domain" description="Peptidase S8/S53" evidence="10">
    <location>
        <begin position="133"/>
        <end position="320"/>
    </location>
</feature>
<proteinExistence type="inferred from homology"/>
<evidence type="ECO:0000256" key="4">
    <source>
        <dbReference type="ARBA" id="ARBA00022723"/>
    </source>
</evidence>
<evidence type="ECO:0000256" key="7">
    <source>
        <dbReference type="PIRSR" id="PIRSR615500-1"/>
    </source>
</evidence>